<dbReference type="GO" id="GO:0005615">
    <property type="term" value="C:extracellular space"/>
    <property type="evidence" value="ECO:0007669"/>
    <property type="project" value="TreeGrafter"/>
</dbReference>
<dbReference type="InterPro" id="IPR050328">
    <property type="entry name" value="Dev_Immune_Receptor"/>
</dbReference>
<dbReference type="PANTHER" id="PTHR24373">
    <property type="entry name" value="SLIT RELATED LEUCINE-RICH REPEAT NEURONAL PROTEIN"/>
    <property type="match status" value="1"/>
</dbReference>
<keyword evidence="1" id="KW-0433">Leucine-rich repeat</keyword>
<accession>A0A8K0GFT8</accession>
<evidence type="ECO:0000256" key="1">
    <source>
        <dbReference type="ARBA" id="ARBA00022614"/>
    </source>
</evidence>
<evidence type="ECO:0000256" key="4">
    <source>
        <dbReference type="SAM" id="MobiDB-lite"/>
    </source>
</evidence>
<dbReference type="Gene3D" id="3.80.10.10">
    <property type="entry name" value="Ribonuclease Inhibitor"/>
    <property type="match status" value="1"/>
</dbReference>
<evidence type="ECO:0000256" key="3">
    <source>
        <dbReference type="ARBA" id="ARBA00022737"/>
    </source>
</evidence>
<dbReference type="OrthoDB" id="676979at2759"/>
<dbReference type="InterPro" id="IPR001611">
    <property type="entry name" value="Leu-rich_rpt"/>
</dbReference>
<protein>
    <submittedName>
        <fullName evidence="6">Uncharacterized protein</fullName>
    </submittedName>
</protein>
<reference evidence="6" key="1">
    <citation type="submission" date="2019-08" db="EMBL/GenBank/DDBJ databases">
        <title>The genome of the North American firefly Photinus pyralis.</title>
        <authorList>
            <consortium name="Photinus pyralis genome working group"/>
            <person name="Fallon T.R."/>
            <person name="Sander Lower S.E."/>
            <person name="Weng J.-K."/>
        </authorList>
    </citation>
    <scope>NUCLEOTIDE SEQUENCE</scope>
    <source>
        <strain evidence="6">TRF0915ILg1</strain>
        <tissue evidence="6">Whole body</tissue>
    </source>
</reference>
<dbReference type="InterPro" id="IPR032675">
    <property type="entry name" value="LRR_dom_sf"/>
</dbReference>
<feature type="compositionally biased region" description="Basic residues" evidence="4">
    <location>
        <begin position="197"/>
        <end position="207"/>
    </location>
</feature>
<evidence type="ECO:0000313" key="6">
    <source>
        <dbReference type="EMBL" id="KAF2903060.1"/>
    </source>
</evidence>
<keyword evidence="7" id="KW-1185">Reference proteome</keyword>
<dbReference type="PANTHER" id="PTHR24373:SF370">
    <property type="entry name" value="FISH-LIPS, ISOFORM E"/>
    <property type="match status" value="1"/>
</dbReference>
<proteinExistence type="predicted"/>
<feature type="chain" id="PRO_5035467201" evidence="5">
    <location>
        <begin position="21"/>
        <end position="229"/>
    </location>
</feature>
<dbReference type="Pfam" id="PF13855">
    <property type="entry name" value="LRR_8"/>
    <property type="match status" value="1"/>
</dbReference>
<feature type="signal peptide" evidence="5">
    <location>
        <begin position="1"/>
        <end position="20"/>
    </location>
</feature>
<name>A0A8K0GFT8_IGNLU</name>
<sequence>MKRSLVILCTVWFIKEYVTQECSYNSNDYKEIRCFNMPSRRQVLELKISHSPTIKLQPNAFSGLFNLRELDLAYNKIEQVDRNIFQGLSLRRLIMSNNQFTVIKLGNFDMTNSIEELDLSRNKISTIEENAFSGSTIKRIILDDNPFAVIKPGMKLAFSEQEKTYEDSLEEYPSINLKGDSDRSVLKPTNPKETILKKNKTRKKPKRASNEPQQSQAQLVHCSQRGPLV</sequence>
<comment type="caution">
    <text evidence="6">The sequence shown here is derived from an EMBL/GenBank/DDBJ whole genome shotgun (WGS) entry which is preliminary data.</text>
</comment>
<feature type="region of interest" description="Disordered" evidence="4">
    <location>
        <begin position="177"/>
        <end position="229"/>
    </location>
</feature>
<evidence type="ECO:0000256" key="2">
    <source>
        <dbReference type="ARBA" id="ARBA00022729"/>
    </source>
</evidence>
<dbReference type="Pfam" id="PF00560">
    <property type="entry name" value="LRR_1"/>
    <property type="match status" value="1"/>
</dbReference>
<dbReference type="SMART" id="SM00369">
    <property type="entry name" value="LRR_TYP"/>
    <property type="match status" value="2"/>
</dbReference>
<dbReference type="SUPFAM" id="SSF52058">
    <property type="entry name" value="L domain-like"/>
    <property type="match status" value="1"/>
</dbReference>
<evidence type="ECO:0000256" key="5">
    <source>
        <dbReference type="SAM" id="SignalP"/>
    </source>
</evidence>
<keyword evidence="3" id="KW-0677">Repeat</keyword>
<dbReference type="EMBL" id="VTPC01001118">
    <property type="protein sequence ID" value="KAF2903060.1"/>
    <property type="molecule type" value="Genomic_DNA"/>
</dbReference>
<evidence type="ECO:0000313" key="7">
    <source>
        <dbReference type="Proteomes" id="UP000801492"/>
    </source>
</evidence>
<keyword evidence="2 5" id="KW-0732">Signal</keyword>
<organism evidence="6 7">
    <name type="scientific">Ignelater luminosus</name>
    <name type="common">Cucubano</name>
    <name type="synonym">Pyrophorus luminosus</name>
    <dbReference type="NCBI Taxonomy" id="2038154"/>
    <lineage>
        <taxon>Eukaryota</taxon>
        <taxon>Metazoa</taxon>
        <taxon>Ecdysozoa</taxon>
        <taxon>Arthropoda</taxon>
        <taxon>Hexapoda</taxon>
        <taxon>Insecta</taxon>
        <taxon>Pterygota</taxon>
        <taxon>Neoptera</taxon>
        <taxon>Endopterygota</taxon>
        <taxon>Coleoptera</taxon>
        <taxon>Polyphaga</taxon>
        <taxon>Elateriformia</taxon>
        <taxon>Elateroidea</taxon>
        <taxon>Elateridae</taxon>
        <taxon>Agrypninae</taxon>
        <taxon>Pyrophorini</taxon>
        <taxon>Ignelater</taxon>
    </lineage>
</organism>
<dbReference type="AlphaFoldDB" id="A0A8K0GFT8"/>
<dbReference type="GO" id="GO:0031012">
    <property type="term" value="C:extracellular matrix"/>
    <property type="evidence" value="ECO:0007669"/>
    <property type="project" value="TreeGrafter"/>
</dbReference>
<dbReference type="Proteomes" id="UP000801492">
    <property type="component" value="Unassembled WGS sequence"/>
</dbReference>
<gene>
    <name evidence="6" type="ORF">ILUMI_03129</name>
</gene>
<dbReference type="PROSITE" id="PS51450">
    <property type="entry name" value="LRR"/>
    <property type="match status" value="2"/>
</dbReference>
<dbReference type="InterPro" id="IPR003591">
    <property type="entry name" value="Leu-rich_rpt_typical-subtyp"/>
</dbReference>